<protein>
    <submittedName>
        <fullName evidence="5">Transposon Tn10 TetD protein</fullName>
    </submittedName>
</protein>
<dbReference type="RefSeq" id="WP_077847953.1">
    <property type="nucleotide sequence ID" value="NZ_LZZM01000177.1"/>
</dbReference>
<dbReference type="GO" id="GO:0043565">
    <property type="term" value="F:sequence-specific DNA binding"/>
    <property type="evidence" value="ECO:0007669"/>
    <property type="project" value="InterPro"/>
</dbReference>
<dbReference type="InterPro" id="IPR050959">
    <property type="entry name" value="MarA-like"/>
</dbReference>
<evidence type="ECO:0000259" key="4">
    <source>
        <dbReference type="PROSITE" id="PS01124"/>
    </source>
</evidence>
<dbReference type="GO" id="GO:0003700">
    <property type="term" value="F:DNA-binding transcription factor activity"/>
    <property type="evidence" value="ECO:0007669"/>
    <property type="project" value="InterPro"/>
</dbReference>
<dbReference type="Pfam" id="PF12833">
    <property type="entry name" value="HTH_18"/>
    <property type="match status" value="1"/>
</dbReference>
<keyword evidence="3" id="KW-0804">Transcription</keyword>
<dbReference type="InterPro" id="IPR018060">
    <property type="entry name" value="HTH_AraC"/>
</dbReference>
<sequence>MEWIDKMNVALDYIEENLVGTIDNELIAQKACCSSYNFQRIFSFIADVSLSEYIRRRRLTQAGFDLQKTNSKVLDIALKYGYDSPSSFSRAFQNLNGLTPTEAKKKGSSLKSYPKISFKITIKGVEEMKYRIDEDVKEIRLAGVMRPITTLNGDNFKLIPQMWDDIYKDGTCEKIMKLGKNAHTEYFGVCCNFRTDEFDYMIAVESAYELPEGFVELIVPSLTWVKFECRGKLPEAQQSVWKRIYTEWFPTSGYEHADGPEIEWYSNENMDGDDYLSEIWIPIKKVN</sequence>
<dbReference type="EMBL" id="LZZM01000177">
    <property type="protein sequence ID" value="OOM76140.1"/>
    <property type="molecule type" value="Genomic_DNA"/>
</dbReference>
<keyword evidence="2" id="KW-0238">DNA-binding</keyword>
<accession>A0A1S8TEC0</accession>
<dbReference type="InterPro" id="IPR011256">
    <property type="entry name" value="Reg_factor_effector_dom_sf"/>
</dbReference>
<reference evidence="5 6" key="1">
    <citation type="submission" date="2016-05" db="EMBL/GenBank/DDBJ databases">
        <title>Microbial solvent formation.</title>
        <authorList>
            <person name="Poehlein A."/>
            <person name="Montoya Solano J.D."/>
            <person name="Flitsch S."/>
            <person name="Krabben P."/>
            <person name="Duerre P."/>
            <person name="Daniel R."/>
        </authorList>
    </citation>
    <scope>NUCLEOTIDE SEQUENCE [LARGE SCALE GENOMIC DNA]</scope>
    <source>
        <strain evidence="5 6">DSM 2619</strain>
    </source>
</reference>
<evidence type="ECO:0000256" key="2">
    <source>
        <dbReference type="ARBA" id="ARBA00023125"/>
    </source>
</evidence>
<dbReference type="Gene3D" id="1.10.10.60">
    <property type="entry name" value="Homeodomain-like"/>
    <property type="match status" value="2"/>
</dbReference>
<dbReference type="PRINTS" id="PR00032">
    <property type="entry name" value="HTHARAC"/>
</dbReference>
<evidence type="ECO:0000313" key="5">
    <source>
        <dbReference type="EMBL" id="OOM76140.1"/>
    </source>
</evidence>
<keyword evidence="1" id="KW-0805">Transcription regulation</keyword>
<dbReference type="SUPFAM" id="SSF46689">
    <property type="entry name" value="Homeodomain-like"/>
    <property type="match status" value="2"/>
</dbReference>
<dbReference type="InterPro" id="IPR009057">
    <property type="entry name" value="Homeodomain-like_sf"/>
</dbReference>
<dbReference type="SMART" id="SM00871">
    <property type="entry name" value="AraC_E_bind"/>
    <property type="match status" value="1"/>
</dbReference>
<proteinExistence type="predicted"/>
<organism evidence="5 6">
    <name type="scientific">Clostridium puniceum</name>
    <dbReference type="NCBI Taxonomy" id="29367"/>
    <lineage>
        <taxon>Bacteria</taxon>
        <taxon>Bacillati</taxon>
        <taxon>Bacillota</taxon>
        <taxon>Clostridia</taxon>
        <taxon>Eubacteriales</taxon>
        <taxon>Clostridiaceae</taxon>
        <taxon>Clostridium</taxon>
    </lineage>
</organism>
<evidence type="ECO:0000256" key="1">
    <source>
        <dbReference type="ARBA" id="ARBA00023015"/>
    </source>
</evidence>
<comment type="caution">
    <text evidence="5">The sequence shown here is derived from an EMBL/GenBank/DDBJ whole genome shotgun (WGS) entry which is preliminary data.</text>
</comment>
<dbReference type="InterPro" id="IPR029441">
    <property type="entry name" value="Cass2"/>
</dbReference>
<gene>
    <name evidence="5" type="primary">tetD_4</name>
    <name evidence="5" type="ORF">CLPUN_28640</name>
</gene>
<name>A0A1S8TEC0_9CLOT</name>
<dbReference type="OrthoDB" id="9801123at2"/>
<dbReference type="InterPro" id="IPR020449">
    <property type="entry name" value="Tscrpt_reg_AraC-type_HTH"/>
</dbReference>
<evidence type="ECO:0000256" key="3">
    <source>
        <dbReference type="ARBA" id="ARBA00023163"/>
    </source>
</evidence>
<dbReference type="PANTHER" id="PTHR47504">
    <property type="entry name" value="RIGHT ORIGIN-BINDING PROTEIN"/>
    <property type="match status" value="1"/>
</dbReference>
<dbReference type="InterPro" id="IPR010499">
    <property type="entry name" value="AraC_E-bd"/>
</dbReference>
<dbReference type="SUPFAM" id="SSF55136">
    <property type="entry name" value="Probable bacterial effector-binding domain"/>
    <property type="match status" value="1"/>
</dbReference>
<dbReference type="AlphaFoldDB" id="A0A1S8TEC0"/>
<feature type="domain" description="HTH araC/xylS-type" evidence="4">
    <location>
        <begin position="8"/>
        <end position="106"/>
    </location>
</feature>
<dbReference type="STRING" id="29367.CLPUN_28640"/>
<dbReference type="Pfam" id="PF14526">
    <property type="entry name" value="Cass2"/>
    <property type="match status" value="1"/>
</dbReference>
<keyword evidence="6" id="KW-1185">Reference proteome</keyword>
<dbReference type="PANTHER" id="PTHR47504:SF5">
    <property type="entry name" value="RIGHT ORIGIN-BINDING PROTEIN"/>
    <property type="match status" value="1"/>
</dbReference>
<dbReference type="Gene3D" id="3.20.80.10">
    <property type="entry name" value="Regulatory factor, effector binding domain"/>
    <property type="match status" value="1"/>
</dbReference>
<evidence type="ECO:0000313" key="6">
    <source>
        <dbReference type="Proteomes" id="UP000190890"/>
    </source>
</evidence>
<dbReference type="SMART" id="SM00342">
    <property type="entry name" value="HTH_ARAC"/>
    <property type="match status" value="1"/>
</dbReference>
<dbReference type="Proteomes" id="UP000190890">
    <property type="component" value="Unassembled WGS sequence"/>
</dbReference>
<dbReference type="PROSITE" id="PS01124">
    <property type="entry name" value="HTH_ARAC_FAMILY_2"/>
    <property type="match status" value="1"/>
</dbReference>